<protein>
    <submittedName>
        <fullName evidence="2">Uncharacterized protein</fullName>
    </submittedName>
</protein>
<dbReference type="AlphaFoldDB" id="A0A1F4NQZ1"/>
<dbReference type="Proteomes" id="UP000178085">
    <property type="component" value="Unassembled WGS sequence"/>
</dbReference>
<keyword evidence="1" id="KW-1133">Transmembrane helix</keyword>
<gene>
    <name evidence="2" type="ORF">A3K51_03035</name>
</gene>
<accession>A0A1F4NQZ1</accession>
<sequence>MNNPTAAVVVIGVLVILAVMWAFGMFPKIELQTKIAESQSSSTQPTASISLKRSPEKVGFYINKEWGRPLQSVLGVDKQGVSGSYDIPAGFAKGPVYRIPSSTFDLYYYPAASAPFGIVEMYKVLDDGKTKSERLYTFIGNVQLNDECSVAKWQVTIPGSGKYIVLDPGRMTWTENYYLYLEY</sequence>
<keyword evidence="1" id="KW-0812">Transmembrane</keyword>
<evidence type="ECO:0000256" key="1">
    <source>
        <dbReference type="SAM" id="Phobius"/>
    </source>
</evidence>
<evidence type="ECO:0000313" key="2">
    <source>
        <dbReference type="EMBL" id="OGB73776.1"/>
    </source>
</evidence>
<comment type="caution">
    <text evidence="2">The sequence shown here is derived from an EMBL/GenBank/DDBJ whole genome shotgun (WGS) entry which is preliminary data.</text>
</comment>
<name>A0A1F4NQZ1_UNCK3</name>
<dbReference type="EMBL" id="METD01000001">
    <property type="protein sequence ID" value="OGB73776.1"/>
    <property type="molecule type" value="Genomic_DNA"/>
</dbReference>
<organism evidence="2 3">
    <name type="scientific">candidate division Kazan bacterium RIFCSPLOWO2_01_FULL_45_19</name>
    <dbReference type="NCBI Taxonomy" id="1798538"/>
    <lineage>
        <taxon>Bacteria</taxon>
        <taxon>Bacteria division Kazan-3B-28</taxon>
    </lineage>
</organism>
<evidence type="ECO:0000313" key="3">
    <source>
        <dbReference type="Proteomes" id="UP000178085"/>
    </source>
</evidence>
<reference evidence="2 3" key="1">
    <citation type="journal article" date="2016" name="Nat. Commun.">
        <title>Thousands of microbial genomes shed light on interconnected biogeochemical processes in an aquifer system.</title>
        <authorList>
            <person name="Anantharaman K."/>
            <person name="Brown C.T."/>
            <person name="Hug L.A."/>
            <person name="Sharon I."/>
            <person name="Castelle C.J."/>
            <person name="Probst A.J."/>
            <person name="Thomas B.C."/>
            <person name="Singh A."/>
            <person name="Wilkins M.J."/>
            <person name="Karaoz U."/>
            <person name="Brodie E.L."/>
            <person name="Williams K.H."/>
            <person name="Hubbard S.S."/>
            <person name="Banfield J.F."/>
        </authorList>
    </citation>
    <scope>NUCLEOTIDE SEQUENCE [LARGE SCALE GENOMIC DNA]</scope>
</reference>
<proteinExistence type="predicted"/>
<keyword evidence="1" id="KW-0472">Membrane</keyword>
<feature type="transmembrane region" description="Helical" evidence="1">
    <location>
        <begin position="6"/>
        <end position="26"/>
    </location>
</feature>